<dbReference type="PROSITE" id="PS51257">
    <property type="entry name" value="PROKAR_LIPOPROTEIN"/>
    <property type="match status" value="1"/>
</dbReference>
<proteinExistence type="predicted"/>
<dbReference type="Proteomes" id="UP001324634">
    <property type="component" value="Chromosome"/>
</dbReference>
<accession>A0AAX4HVH7</accession>
<dbReference type="KEGG" id="psti:SOO65_09530"/>
<reference evidence="1 2" key="1">
    <citation type="submission" date="2023-11" db="EMBL/GenBank/DDBJ databases">
        <title>Peredibacter starrii A3.12.</title>
        <authorList>
            <person name="Mitchell R.J."/>
        </authorList>
    </citation>
    <scope>NUCLEOTIDE SEQUENCE [LARGE SCALE GENOMIC DNA]</scope>
    <source>
        <strain evidence="1 2">A3.12</strain>
    </source>
</reference>
<sequence length="216" mass="25308">MTKTFSVLFLFLALISCNKNQEQRQTSLNHKLSKKKSEQLPQMQEDVPKEARSWDADVYLVNFNEEQEAKVMKAIAIIKKVISSEEFKDRVLNYTYEGKKGFFGNEGMTNEEVYQKILEGAEKMGNTSKNNIMDVELELYHQTTNTIGYTYPNTVRIWMNMKYFTKYTPIKVADNLMHEWMHKLGFTHAVTWSQSRDHSVPYAIGYLVEELAEKYQ</sequence>
<dbReference type="EMBL" id="CP139487">
    <property type="protein sequence ID" value="WPU66991.1"/>
    <property type="molecule type" value="Genomic_DNA"/>
</dbReference>
<gene>
    <name evidence="1" type="ORF">SOO65_09530</name>
</gene>
<evidence type="ECO:0000313" key="2">
    <source>
        <dbReference type="Proteomes" id="UP001324634"/>
    </source>
</evidence>
<protein>
    <submittedName>
        <fullName evidence="1">Uncharacterized protein</fullName>
    </submittedName>
</protein>
<dbReference type="RefSeq" id="WP_321399745.1">
    <property type="nucleotide sequence ID" value="NZ_CP139487.1"/>
</dbReference>
<evidence type="ECO:0000313" key="1">
    <source>
        <dbReference type="EMBL" id="WPU66991.1"/>
    </source>
</evidence>
<organism evidence="1 2">
    <name type="scientific">Peredibacter starrii</name>
    <dbReference type="NCBI Taxonomy" id="28202"/>
    <lineage>
        <taxon>Bacteria</taxon>
        <taxon>Pseudomonadati</taxon>
        <taxon>Bdellovibrionota</taxon>
        <taxon>Bacteriovoracia</taxon>
        <taxon>Bacteriovoracales</taxon>
        <taxon>Bacteriovoracaceae</taxon>
        <taxon>Peredibacter</taxon>
    </lineage>
</organism>
<name>A0AAX4HVH7_9BACT</name>
<keyword evidence="2" id="KW-1185">Reference proteome</keyword>
<dbReference type="AlphaFoldDB" id="A0AAX4HVH7"/>